<dbReference type="PANTHER" id="PTHR12363">
    <property type="entry name" value="TRANSPORTIN 3 AND IMPORTIN 13"/>
    <property type="match status" value="1"/>
</dbReference>
<accession>A0A9Q1JTV7</accession>
<keyword evidence="2" id="KW-1185">Reference proteome</keyword>
<reference evidence="1" key="1">
    <citation type="submission" date="2022-04" db="EMBL/GenBank/DDBJ databases">
        <title>Carnegiea gigantea Genome sequencing and assembly v2.</title>
        <authorList>
            <person name="Copetti D."/>
            <person name="Sanderson M.J."/>
            <person name="Burquez A."/>
            <person name="Wojciechowski M.F."/>
        </authorList>
    </citation>
    <scope>NUCLEOTIDE SEQUENCE</scope>
    <source>
        <strain evidence="1">SGP5-SGP5p</strain>
        <tissue evidence="1">Aerial part</tissue>
    </source>
</reference>
<evidence type="ECO:0000313" key="1">
    <source>
        <dbReference type="EMBL" id="KAJ8430772.1"/>
    </source>
</evidence>
<evidence type="ECO:0000313" key="2">
    <source>
        <dbReference type="Proteomes" id="UP001153076"/>
    </source>
</evidence>
<dbReference type="InterPro" id="IPR011989">
    <property type="entry name" value="ARM-like"/>
</dbReference>
<dbReference type="Gene3D" id="1.25.10.10">
    <property type="entry name" value="Leucine-rich Repeat Variant"/>
    <property type="match status" value="1"/>
</dbReference>
<dbReference type="AlphaFoldDB" id="A0A9Q1JTV7"/>
<dbReference type="InterPro" id="IPR051345">
    <property type="entry name" value="Importin_beta-like_NTR"/>
</dbReference>
<name>A0A9Q1JTV7_9CARY</name>
<protein>
    <submittedName>
        <fullName evidence="1">Uncharacterized protein</fullName>
    </submittedName>
</protein>
<dbReference type="PANTHER" id="PTHR12363:SF44">
    <property type="entry name" value="ARM REPEAT SUPERFAMILY PROTEIN"/>
    <property type="match status" value="1"/>
</dbReference>
<dbReference type="OrthoDB" id="435593at2759"/>
<organism evidence="1 2">
    <name type="scientific">Carnegiea gigantea</name>
    <dbReference type="NCBI Taxonomy" id="171969"/>
    <lineage>
        <taxon>Eukaryota</taxon>
        <taxon>Viridiplantae</taxon>
        <taxon>Streptophyta</taxon>
        <taxon>Embryophyta</taxon>
        <taxon>Tracheophyta</taxon>
        <taxon>Spermatophyta</taxon>
        <taxon>Magnoliopsida</taxon>
        <taxon>eudicotyledons</taxon>
        <taxon>Gunneridae</taxon>
        <taxon>Pentapetalae</taxon>
        <taxon>Caryophyllales</taxon>
        <taxon>Cactineae</taxon>
        <taxon>Cactaceae</taxon>
        <taxon>Cactoideae</taxon>
        <taxon>Echinocereeae</taxon>
        <taxon>Carnegiea</taxon>
    </lineage>
</organism>
<gene>
    <name evidence="1" type="ORF">Cgig2_013238</name>
</gene>
<dbReference type="GO" id="GO:0005737">
    <property type="term" value="C:cytoplasm"/>
    <property type="evidence" value="ECO:0007669"/>
    <property type="project" value="TreeGrafter"/>
</dbReference>
<proteinExistence type="predicted"/>
<dbReference type="GO" id="GO:0006606">
    <property type="term" value="P:protein import into nucleus"/>
    <property type="evidence" value="ECO:0007669"/>
    <property type="project" value="TreeGrafter"/>
</dbReference>
<dbReference type="EMBL" id="JAKOGI010000758">
    <property type="protein sequence ID" value="KAJ8430772.1"/>
    <property type="molecule type" value="Genomic_DNA"/>
</dbReference>
<sequence length="198" mass="21360">MHLAPRPEKPKKARTFSNGLRLTNSKAQQVGLRAFVRLASVVIEEFGHREEYGPLFISTLERFTNAASVTALNSSYICDQEPDLVESYVGLLDAALISLLESMTHMSGGGFGGVAVQVISNSGEGLVSNVVYALLGTSAMSRVHKSATILQQLAAMSRLETYVDIAQQKQPSFCSASNYFNGASDEGRGYGYLNLDLS</sequence>
<comment type="caution">
    <text evidence="1">The sequence shown here is derived from an EMBL/GenBank/DDBJ whole genome shotgun (WGS) entry which is preliminary data.</text>
</comment>
<dbReference type="Proteomes" id="UP001153076">
    <property type="component" value="Unassembled WGS sequence"/>
</dbReference>